<evidence type="ECO:0000256" key="4">
    <source>
        <dbReference type="ARBA" id="ARBA00022771"/>
    </source>
</evidence>
<reference evidence="10 11" key="1">
    <citation type="submission" date="2012-08" db="EMBL/GenBank/DDBJ databases">
        <title>Oryza genome evolution.</title>
        <authorList>
            <person name="Wing R.A."/>
        </authorList>
    </citation>
    <scope>NUCLEOTIDE SEQUENCE</scope>
</reference>
<feature type="transmembrane region" description="Helical" evidence="8">
    <location>
        <begin position="130"/>
        <end position="149"/>
    </location>
</feature>
<dbReference type="STRING" id="77586.A0A0D9VE93"/>
<feature type="transmembrane region" description="Helical" evidence="8">
    <location>
        <begin position="46"/>
        <end position="68"/>
    </location>
</feature>
<dbReference type="Gene3D" id="3.30.40.10">
    <property type="entry name" value="Zinc/RING finger domain, C3HC4 (zinc finger)"/>
    <property type="match status" value="1"/>
</dbReference>
<evidence type="ECO:0000256" key="3">
    <source>
        <dbReference type="ARBA" id="ARBA00022723"/>
    </source>
</evidence>
<dbReference type="GO" id="GO:0061630">
    <property type="term" value="F:ubiquitin protein ligase activity"/>
    <property type="evidence" value="ECO:0007669"/>
    <property type="project" value="UniProtKB-EC"/>
</dbReference>
<dbReference type="InterPro" id="IPR053238">
    <property type="entry name" value="RING-H2_zinc_finger"/>
</dbReference>
<evidence type="ECO:0000256" key="8">
    <source>
        <dbReference type="SAM" id="Phobius"/>
    </source>
</evidence>
<reference evidence="10" key="3">
    <citation type="submission" date="2015-04" db="UniProtKB">
        <authorList>
            <consortium name="EnsemblPlants"/>
        </authorList>
    </citation>
    <scope>IDENTIFICATION</scope>
</reference>
<evidence type="ECO:0000256" key="6">
    <source>
        <dbReference type="ARBA" id="ARBA00024209"/>
    </source>
</evidence>
<proteinExistence type="inferred from homology"/>
<dbReference type="EC" id="2.3.2.27" evidence="2"/>
<dbReference type="SUPFAM" id="SSF57850">
    <property type="entry name" value="RING/U-box"/>
    <property type="match status" value="1"/>
</dbReference>
<feature type="domain" description="RING-type" evidence="9">
    <location>
        <begin position="248"/>
        <end position="290"/>
    </location>
</feature>
<dbReference type="AlphaFoldDB" id="A0A0D9VE93"/>
<feature type="transmembrane region" description="Helical" evidence="8">
    <location>
        <begin position="15"/>
        <end position="34"/>
    </location>
</feature>
<keyword evidence="8" id="KW-0812">Transmembrane</keyword>
<keyword evidence="8" id="KW-0472">Membrane</keyword>
<keyword evidence="4 7" id="KW-0863">Zinc-finger</keyword>
<evidence type="ECO:0000256" key="5">
    <source>
        <dbReference type="ARBA" id="ARBA00022833"/>
    </source>
</evidence>
<reference evidence="11" key="2">
    <citation type="submission" date="2013-12" db="EMBL/GenBank/DDBJ databases">
        <authorList>
            <person name="Yu Y."/>
            <person name="Lee S."/>
            <person name="de Baynast K."/>
            <person name="Wissotski M."/>
            <person name="Liu L."/>
            <person name="Talag J."/>
            <person name="Goicoechea J."/>
            <person name="Angelova A."/>
            <person name="Jetty R."/>
            <person name="Kudrna D."/>
            <person name="Golser W."/>
            <person name="Rivera L."/>
            <person name="Zhang J."/>
            <person name="Wing R."/>
        </authorList>
    </citation>
    <scope>NUCLEOTIDE SEQUENCE</scope>
</reference>
<dbReference type="PANTHER" id="PTHR14155">
    <property type="entry name" value="RING FINGER DOMAIN-CONTAINING"/>
    <property type="match status" value="1"/>
</dbReference>
<keyword evidence="5" id="KW-0862">Zinc</keyword>
<evidence type="ECO:0000256" key="2">
    <source>
        <dbReference type="ARBA" id="ARBA00012483"/>
    </source>
</evidence>
<dbReference type="Proteomes" id="UP000032180">
    <property type="component" value="Chromosome 2"/>
</dbReference>
<organism evidence="10 11">
    <name type="scientific">Leersia perrieri</name>
    <dbReference type="NCBI Taxonomy" id="77586"/>
    <lineage>
        <taxon>Eukaryota</taxon>
        <taxon>Viridiplantae</taxon>
        <taxon>Streptophyta</taxon>
        <taxon>Embryophyta</taxon>
        <taxon>Tracheophyta</taxon>
        <taxon>Spermatophyta</taxon>
        <taxon>Magnoliopsida</taxon>
        <taxon>Liliopsida</taxon>
        <taxon>Poales</taxon>
        <taxon>Poaceae</taxon>
        <taxon>BOP clade</taxon>
        <taxon>Oryzoideae</taxon>
        <taxon>Oryzeae</taxon>
        <taxon>Oryzinae</taxon>
        <taxon>Leersia</taxon>
    </lineage>
</organism>
<evidence type="ECO:0000259" key="9">
    <source>
        <dbReference type="PROSITE" id="PS50089"/>
    </source>
</evidence>
<keyword evidence="11" id="KW-1185">Reference proteome</keyword>
<dbReference type="Pfam" id="PF13639">
    <property type="entry name" value="zf-RING_2"/>
    <property type="match status" value="1"/>
</dbReference>
<feature type="transmembrane region" description="Helical" evidence="8">
    <location>
        <begin position="156"/>
        <end position="172"/>
    </location>
</feature>
<dbReference type="Gramene" id="LPERR02G08860.1">
    <property type="protein sequence ID" value="LPERR02G08860.1"/>
    <property type="gene ID" value="LPERR02G08860"/>
</dbReference>
<dbReference type="EnsemblPlants" id="LPERR02G08860.1">
    <property type="protein sequence ID" value="LPERR02G08860.1"/>
    <property type="gene ID" value="LPERR02G08860"/>
</dbReference>
<evidence type="ECO:0000256" key="7">
    <source>
        <dbReference type="PROSITE-ProRule" id="PRU00175"/>
    </source>
</evidence>
<sequence length="311" mass="32937">MSVQEDGCYQWSCDFAVAHALFACGLITAPVAVLHLVRAPRSDRAIFFAVVSAILAAASLVLCFRFYAGLKRPPWPRRRAARLDQQQPSVTVMAVAAGGEVERVPSYVHRDGDGEAECAVCLGEVEVGEAVLALAVIPITIIAGVLMYVAGVRWGIALLFLLVVILAVHWSHRRRSAAAATPAVHDDQQPTTAVAPSTVVVVVAPPPPPLRPPRAAQPSAPPVAEDDHVALLAAYAYEKRKGGDGEECAVCLGEMRQGEAAKRLPACLHVFHEGCIDMWLGSHDTCPICRSPVDAGAGDVAARVPVLVPSC</sequence>
<dbReference type="HOGENOM" id="CLU_895345_0_0_1"/>
<comment type="similarity">
    <text evidence="6">Belongs to the RING-type zinc finger family. ATL subfamily.</text>
</comment>
<keyword evidence="3" id="KW-0479">Metal-binding</keyword>
<dbReference type="CDD" id="cd16461">
    <property type="entry name" value="RING-H2_EL5-like"/>
    <property type="match status" value="1"/>
</dbReference>
<comment type="catalytic activity">
    <reaction evidence="1">
        <text>S-ubiquitinyl-[E2 ubiquitin-conjugating enzyme]-L-cysteine + [acceptor protein]-L-lysine = [E2 ubiquitin-conjugating enzyme]-L-cysteine + N(6)-ubiquitinyl-[acceptor protein]-L-lysine.</text>
        <dbReference type="EC" id="2.3.2.27"/>
    </reaction>
</comment>
<dbReference type="eggNOG" id="KOG0800">
    <property type="taxonomic scope" value="Eukaryota"/>
</dbReference>
<dbReference type="GO" id="GO:0008270">
    <property type="term" value="F:zinc ion binding"/>
    <property type="evidence" value="ECO:0007669"/>
    <property type="project" value="UniProtKB-KW"/>
</dbReference>
<evidence type="ECO:0000313" key="10">
    <source>
        <dbReference type="EnsemblPlants" id="LPERR02G08860.1"/>
    </source>
</evidence>
<protein>
    <recommendedName>
        <fullName evidence="2">RING-type E3 ubiquitin transferase</fullName>
        <ecNumber evidence="2">2.3.2.27</ecNumber>
    </recommendedName>
</protein>
<keyword evidence="8" id="KW-1133">Transmembrane helix</keyword>
<accession>A0A0D9VE93</accession>
<dbReference type="InterPro" id="IPR013083">
    <property type="entry name" value="Znf_RING/FYVE/PHD"/>
</dbReference>
<evidence type="ECO:0000313" key="11">
    <source>
        <dbReference type="Proteomes" id="UP000032180"/>
    </source>
</evidence>
<dbReference type="InterPro" id="IPR001841">
    <property type="entry name" value="Znf_RING"/>
</dbReference>
<evidence type="ECO:0000256" key="1">
    <source>
        <dbReference type="ARBA" id="ARBA00000900"/>
    </source>
</evidence>
<dbReference type="PANTHER" id="PTHR14155:SF548">
    <property type="entry name" value="RING-TYPE DOMAIN-CONTAINING PROTEIN"/>
    <property type="match status" value="1"/>
</dbReference>
<name>A0A0D9VE93_9ORYZ</name>
<dbReference type="SMART" id="SM00184">
    <property type="entry name" value="RING"/>
    <property type="match status" value="1"/>
</dbReference>
<dbReference type="PROSITE" id="PS50089">
    <property type="entry name" value="ZF_RING_2"/>
    <property type="match status" value="1"/>
</dbReference>